<proteinExistence type="predicted"/>
<dbReference type="GO" id="GO:0009236">
    <property type="term" value="P:cobalamin biosynthetic process"/>
    <property type="evidence" value="ECO:0007669"/>
    <property type="project" value="InterPro"/>
</dbReference>
<comment type="caution">
    <text evidence="1">The sequence shown here is derived from an EMBL/GenBank/DDBJ whole genome shotgun (WGS) entry which is preliminary data.</text>
</comment>
<dbReference type="SUPFAM" id="SSF52540">
    <property type="entry name" value="P-loop containing nucleoside triphosphate hydrolases"/>
    <property type="match status" value="1"/>
</dbReference>
<organism evidence="1">
    <name type="scientific">marine sediment metagenome</name>
    <dbReference type="NCBI Taxonomy" id="412755"/>
    <lineage>
        <taxon>unclassified sequences</taxon>
        <taxon>metagenomes</taxon>
        <taxon>ecological metagenomes</taxon>
    </lineage>
</organism>
<dbReference type="InterPro" id="IPR003724">
    <property type="entry name" value="CblAdoTrfase_CobA"/>
</dbReference>
<evidence type="ECO:0000313" key="1">
    <source>
        <dbReference type="EMBL" id="KKK53851.1"/>
    </source>
</evidence>
<dbReference type="PANTHER" id="PTHR46638">
    <property type="entry name" value="CORRINOID ADENOSYLTRANSFERASE"/>
    <property type="match status" value="1"/>
</dbReference>
<dbReference type="GO" id="GO:0008817">
    <property type="term" value="F:corrinoid adenosyltransferase activity"/>
    <property type="evidence" value="ECO:0007669"/>
    <property type="project" value="InterPro"/>
</dbReference>
<dbReference type="Pfam" id="PF02572">
    <property type="entry name" value="CobA_CobO_BtuR"/>
    <property type="match status" value="1"/>
</dbReference>
<dbReference type="GO" id="GO:0005524">
    <property type="term" value="F:ATP binding"/>
    <property type="evidence" value="ECO:0007669"/>
    <property type="project" value="InterPro"/>
</dbReference>
<protein>
    <recommendedName>
        <fullName evidence="2">Cob(I)alamin adenosyltransferase N-terminal domain-containing protein</fullName>
    </recommendedName>
</protein>
<dbReference type="InterPro" id="IPR027417">
    <property type="entry name" value="P-loop_NTPase"/>
</dbReference>
<dbReference type="AlphaFoldDB" id="A0A0F8Z177"/>
<gene>
    <name evidence="1" type="ORF">LCGC14_3090610</name>
</gene>
<name>A0A0F8Z177_9ZZZZ</name>
<dbReference type="Gene3D" id="3.40.50.300">
    <property type="entry name" value="P-loop containing nucleotide triphosphate hydrolases"/>
    <property type="match status" value="1"/>
</dbReference>
<dbReference type="PANTHER" id="PTHR46638:SF1">
    <property type="entry name" value="CORRINOID ADENOSYLTRANSFERASE"/>
    <property type="match status" value="1"/>
</dbReference>
<evidence type="ECO:0008006" key="2">
    <source>
        <dbReference type="Google" id="ProtNLM"/>
    </source>
</evidence>
<accession>A0A0F8Z177</accession>
<reference evidence="1" key="1">
    <citation type="journal article" date="2015" name="Nature">
        <title>Complex archaea that bridge the gap between prokaryotes and eukaryotes.</title>
        <authorList>
            <person name="Spang A."/>
            <person name="Saw J.H."/>
            <person name="Jorgensen S.L."/>
            <person name="Zaremba-Niedzwiedzka K."/>
            <person name="Martijn J."/>
            <person name="Lind A.E."/>
            <person name="van Eijk R."/>
            <person name="Schleper C."/>
            <person name="Guy L."/>
            <person name="Ettema T.J."/>
        </authorList>
    </citation>
    <scope>NUCLEOTIDE SEQUENCE</scope>
</reference>
<feature type="non-terminal residue" evidence="1">
    <location>
        <position position="1"/>
    </location>
</feature>
<dbReference type="EMBL" id="LAZR01066297">
    <property type="protein sequence ID" value="KKK53851.1"/>
    <property type="molecule type" value="Genomic_DNA"/>
</dbReference>
<sequence>LQQALDEARNAVSGQFDLVVLDEILVACSMGLVSEREIMTIISLKSEKTELIMTGRGATDNLIKAADLVTEMREIKHPFNSGRKARKGIEF</sequence>